<sequence>MESVSRRCMIDIACDLCRDWKKFGYVNGLSKEVEQIDQDYKRNVFEQAYRILQAWQQKKGSRANYQELGESFRSGTLLRIDLAEKYCEGRNQSPPKTEKGHLRTGKVSDTVIEAISNELGNKWIWVGRLLGLEDTELDDIRENNGSLYECSHTMLLSWTQKSTSQATYEWLAQALGHTAVGKGLIAQKYCIQDISVSQRASKLDDDGAGSVEKMNDRAIGLDPSSTSYHHHHHHHCALIPGSRNPLLVPDDCIQKKFITNLPYKVRGALVVKLDPPRELGGDFKHLADEMGFTTDQILYFKSLKNPTETVLNGCSSRTIEDLCNKLDVIGRGDARLEIDKWIEAQDCKCALCAGASVPLGGEDIHQLYKKMETLQVCNPTEGASKLDDDRVGSVKKMNDRAIGFKVKSQGVLIEESQGDVEVHEQVAEVGEKYVDETVEIKTETEDDAEGENVIEVTSEGTSWAFKQWAVHLMFPPDAVSEHTSIVVHRWKYSVRSPPLQEHEAITSNVIELSSLNGQELKFNANVKLSLTHSATDLQGYELVMKKLIDEETNYWEDVDGTKDIRCRQDFEENHPSHMKITDFFFPVAQADISECSTYTVVCRLKASPTYTITSGGGSFSHPDFPDVTIAIPENAVAPKAKFPLELKVQEVSNEEFEVEGKFLGPVLRIKCFQAVQFLKPVTIQLPISLREQQDLNLNPTTCLVRVMFLKFDNDKKEWIEITDDLVKPPSLDRKFVKFHVERFSAYSHYVERKNSRFYGQRIINFYNSRIVVQPILTVFFAYFRPDLLNILCLMCCPAHLKGKVLRKLEKQGITPICKNSKKDMVPGHDKASVFVSGGICPHVKRDMEEIYLRLLEHDPDDAELEVRFLNDKIVSRVEFYSISEARVPPLCRLHLRTPTKCTATRSDLWELTRQPSARMEDSPTDDVLENLSKKVSNDWRTLGRRLTFREAELQEFDNSHEQISEKAYAMLLAWKRRDGSDATYSVLNQALCDTRVKRKDLAQEFCCY</sequence>
<gene>
    <name evidence="3" type="ORF">PLOB_00038452</name>
</gene>
<evidence type="ECO:0000259" key="2">
    <source>
        <dbReference type="PROSITE" id="PS51145"/>
    </source>
</evidence>
<dbReference type="PROSITE" id="PS50017">
    <property type="entry name" value="DEATH_DOMAIN"/>
    <property type="match status" value="3"/>
</dbReference>
<dbReference type="EMBL" id="CALNXK010000057">
    <property type="protein sequence ID" value="CAH3136448.1"/>
    <property type="molecule type" value="Genomic_DNA"/>
</dbReference>
<comment type="caution">
    <text evidence="3">The sequence shown here is derived from an EMBL/GenBank/DDBJ whole genome shotgun (WGS) entry which is preliminary data.</text>
</comment>
<evidence type="ECO:0000313" key="3">
    <source>
        <dbReference type="EMBL" id="CAH3136448.1"/>
    </source>
</evidence>
<evidence type="ECO:0000259" key="1">
    <source>
        <dbReference type="PROSITE" id="PS50017"/>
    </source>
</evidence>
<dbReference type="SUPFAM" id="SSF47986">
    <property type="entry name" value="DEATH domain"/>
    <property type="match status" value="4"/>
</dbReference>
<dbReference type="PANTHER" id="PTHR15077">
    <property type="entry name" value="FAS-ASSOCIATING DEATH DOMAIN-CONTAINING PROTEIN FADD"/>
    <property type="match status" value="1"/>
</dbReference>
<dbReference type="InterPro" id="IPR000906">
    <property type="entry name" value="ZU5_dom"/>
</dbReference>
<protein>
    <recommendedName>
        <fullName evidence="5">Death domain-containing protein</fullName>
    </recommendedName>
</protein>
<dbReference type="InterPro" id="IPR016729">
    <property type="entry name" value="FADD"/>
</dbReference>
<keyword evidence="4" id="KW-1185">Reference proteome</keyword>
<dbReference type="Proteomes" id="UP001159405">
    <property type="component" value="Unassembled WGS sequence"/>
</dbReference>
<evidence type="ECO:0008006" key="5">
    <source>
        <dbReference type="Google" id="ProtNLM"/>
    </source>
</evidence>
<feature type="domain" description="Death" evidence="1">
    <location>
        <begin position="924"/>
        <end position="991"/>
    </location>
</feature>
<dbReference type="Gene3D" id="2.60.220.30">
    <property type="match status" value="2"/>
</dbReference>
<feature type="domain" description="Death" evidence="1">
    <location>
        <begin position="32"/>
        <end position="73"/>
    </location>
</feature>
<dbReference type="SMART" id="SM00005">
    <property type="entry name" value="DEATH"/>
    <property type="match status" value="3"/>
</dbReference>
<feature type="domain" description="ZU5" evidence="2">
    <location>
        <begin position="606"/>
        <end position="749"/>
    </location>
</feature>
<name>A0ABN8P7B4_9CNID</name>
<reference evidence="3 4" key="1">
    <citation type="submission" date="2022-05" db="EMBL/GenBank/DDBJ databases">
        <authorList>
            <consortium name="Genoscope - CEA"/>
            <person name="William W."/>
        </authorList>
    </citation>
    <scope>NUCLEOTIDE SEQUENCE [LARGE SCALE GENOMIC DNA]</scope>
</reference>
<dbReference type="PROSITE" id="PS51145">
    <property type="entry name" value="ZU5"/>
    <property type="match status" value="1"/>
</dbReference>
<feature type="domain" description="Death" evidence="1">
    <location>
        <begin position="108"/>
        <end position="175"/>
    </location>
</feature>
<accession>A0ABN8P7B4</accession>
<dbReference type="Gene3D" id="1.10.533.10">
    <property type="entry name" value="Death Domain, Fas"/>
    <property type="match status" value="4"/>
</dbReference>
<dbReference type="InterPro" id="IPR000488">
    <property type="entry name" value="Death_dom"/>
</dbReference>
<organism evidence="3 4">
    <name type="scientific">Porites lobata</name>
    <dbReference type="NCBI Taxonomy" id="104759"/>
    <lineage>
        <taxon>Eukaryota</taxon>
        <taxon>Metazoa</taxon>
        <taxon>Cnidaria</taxon>
        <taxon>Anthozoa</taxon>
        <taxon>Hexacorallia</taxon>
        <taxon>Scleractinia</taxon>
        <taxon>Fungiina</taxon>
        <taxon>Poritidae</taxon>
        <taxon>Porites</taxon>
    </lineage>
</organism>
<evidence type="ECO:0000313" key="4">
    <source>
        <dbReference type="Proteomes" id="UP001159405"/>
    </source>
</evidence>
<dbReference type="CDD" id="cd01670">
    <property type="entry name" value="Death"/>
    <property type="match status" value="3"/>
</dbReference>
<dbReference type="Pfam" id="PF00791">
    <property type="entry name" value="ZU5"/>
    <property type="match status" value="1"/>
</dbReference>
<proteinExistence type="predicted"/>
<dbReference type="Pfam" id="PF00531">
    <property type="entry name" value="Death"/>
    <property type="match status" value="3"/>
</dbReference>
<dbReference type="InterPro" id="IPR011029">
    <property type="entry name" value="DEATH-like_dom_sf"/>
</dbReference>